<protein>
    <submittedName>
        <fullName evidence="5">Rhs element Vgr protein</fullName>
    </submittedName>
</protein>
<evidence type="ECO:0000259" key="3">
    <source>
        <dbReference type="Pfam" id="PF10106"/>
    </source>
</evidence>
<keyword evidence="1" id="KW-0175">Coiled coil</keyword>
<dbReference type="Pfam" id="PF10106">
    <property type="entry name" value="DUF2345"/>
    <property type="match status" value="1"/>
</dbReference>
<name>A0A158BT71_9BURK</name>
<feature type="compositionally biased region" description="Basic and acidic residues" evidence="2">
    <location>
        <begin position="804"/>
        <end position="833"/>
    </location>
</feature>
<dbReference type="InterPro" id="IPR037026">
    <property type="entry name" value="Vgr_OB-fold_dom_sf"/>
</dbReference>
<gene>
    <name evidence="5" type="ORF">AWB82_04524</name>
</gene>
<dbReference type="InterPro" id="IPR028244">
    <property type="entry name" value="T6SS_Rhs_Vgr_dom"/>
</dbReference>
<evidence type="ECO:0000259" key="4">
    <source>
        <dbReference type="Pfam" id="PF13296"/>
    </source>
</evidence>
<feature type="domain" description="Putative type VI secretion system Rhs element associated Vgr" evidence="4">
    <location>
        <begin position="470"/>
        <end position="567"/>
    </location>
</feature>
<evidence type="ECO:0000313" key="6">
    <source>
        <dbReference type="Proteomes" id="UP000054596"/>
    </source>
</evidence>
<dbReference type="Pfam" id="PF05954">
    <property type="entry name" value="Phage_GPD"/>
    <property type="match status" value="1"/>
</dbReference>
<dbReference type="EMBL" id="FCOJ02000035">
    <property type="protein sequence ID" value="SAK73275.1"/>
    <property type="molecule type" value="Genomic_DNA"/>
</dbReference>
<keyword evidence="6" id="KW-1185">Reference proteome</keyword>
<dbReference type="Gene3D" id="2.40.50.230">
    <property type="entry name" value="Gp5 N-terminal domain"/>
    <property type="match status" value="1"/>
</dbReference>
<organism evidence="5 6">
    <name type="scientific">Caballeronia glebae</name>
    <dbReference type="NCBI Taxonomy" id="1777143"/>
    <lineage>
        <taxon>Bacteria</taxon>
        <taxon>Pseudomonadati</taxon>
        <taxon>Pseudomonadota</taxon>
        <taxon>Betaproteobacteria</taxon>
        <taxon>Burkholderiales</taxon>
        <taxon>Burkholderiaceae</taxon>
        <taxon>Caballeronia</taxon>
    </lineage>
</organism>
<reference evidence="5" key="1">
    <citation type="submission" date="2016-01" db="EMBL/GenBank/DDBJ databases">
        <authorList>
            <person name="Peeters C."/>
        </authorList>
    </citation>
    <scope>NUCLEOTIDE SEQUENCE [LARGE SCALE GENOMIC DNA]</scope>
    <source>
        <strain evidence="5">LMG 29325</strain>
    </source>
</reference>
<dbReference type="SUPFAM" id="SSF69279">
    <property type="entry name" value="Phage tail proteins"/>
    <property type="match status" value="2"/>
</dbReference>
<dbReference type="AlphaFoldDB" id="A0A158BT71"/>
<proteinExistence type="predicted"/>
<comment type="caution">
    <text evidence="5">The sequence shown here is derived from an EMBL/GenBank/DDBJ whole genome shotgun (WGS) entry which is preliminary data.</text>
</comment>
<dbReference type="Pfam" id="PF13296">
    <property type="entry name" value="T6SS_Vgr"/>
    <property type="match status" value="1"/>
</dbReference>
<dbReference type="Gene3D" id="4.10.220.110">
    <property type="match status" value="1"/>
</dbReference>
<dbReference type="Gene3D" id="2.30.110.50">
    <property type="match status" value="1"/>
</dbReference>
<evidence type="ECO:0000256" key="2">
    <source>
        <dbReference type="SAM" id="MobiDB-lite"/>
    </source>
</evidence>
<dbReference type="InterPro" id="IPR006533">
    <property type="entry name" value="T6SS_Vgr_RhsGE"/>
</dbReference>
<accession>A0A158BT71</accession>
<dbReference type="Gene3D" id="3.55.50.10">
    <property type="entry name" value="Baseplate protein-like domains"/>
    <property type="match status" value="1"/>
</dbReference>
<dbReference type="SUPFAM" id="SSF69255">
    <property type="entry name" value="gp5 N-terminal domain-like"/>
    <property type="match status" value="1"/>
</dbReference>
<evidence type="ECO:0000313" key="5">
    <source>
        <dbReference type="EMBL" id="SAK73275.1"/>
    </source>
</evidence>
<sequence>MPQEPSSVFADIFSVEGTRAIGEPTHVKLRFTHPSHALTRLDYVGKMAKFLIQPPHEPSRGIKPEQPRGIHGIITGFTHLSSNRDESFYELVLESRLALLRNAPKVRWFWDKSFVDVIVQILKEHGFDQLRADFKVRLYRQYVKRAVIAQWEEDDLTFIQRLCRRAGIWFVCGESDTVADCEMIYVHDDFTHYRHDDNLNVPVLPEGGMNSDGAESIFSLETHTKVIPQSYTVRGYNYRKAPDAIEATSVIHDDKTTYGESYTYGVPVLTKEDAQVEALLRQEAAISQQVEYHGSTNMLDAMPGNVVKPSNRTLPDTKYGMLIFFAKFSAARKQPFRVEYKAIPSDRLYRMPLLEETWPRMQGDITAVIASPNQYSQPFITKDGEYVARILADRDPRIKGMESCLLRLAKPFAGSHRTGFHYGLHDGTEVGVAGHLGNPELLYIAHIFHNSLNDDPIVAEDRWMSRTILQTHRNKFRTDDWPDEEHIKLASERGKSQLNLGHIVDAARKKRGDGFELKTNFKGALRAAQGLLISTEPQATQAQVTDTSGATALFERTQAQAGALAQGASASNAEIADLKAENQWLKDELADIKKQVIALSAPQGIGLATPDRVMIGAGKDVSVATSQGFNVSAFRNVAIAAREKLSLFANTLGAKLIAGKGPVEIQAQSDVLALAAQKDVVVTSADGAVRVRANKELVLECGGAYIELKDGTITLGSAKPLQLKLPGMTKQAPEIMHLAGPSFAPAVAPWSTRCDAWIGGSNTIEKLAPPESKFASWEQYANAGVAVPAAPTGLEPPAKTAQSKKAEKAKTTQPKKAEKASLPKTEDVDKNPSDEPTLPLAASPSEPIALSEAAICEWSMPSFSDEFIWARETPQYYKYGNTETSKTTSLCSGIATTKFPIEYDDKNKTLTATVTVVLIPVLLANLDPITNEPIVRADGSYETTPYETYANGANSLQPFSNFGLKQIARVGSHINTSKYKADVERTLNQGNYKLVLDGCSKGSACGRRVSIVFRVDFLIANEAEADAMTDVRKVHIYPQAARADAANWGEDNIEIDNGGNAVPVAMALNVAAHECGHLLNFPDEYWQGGGFVHSTYVKNDKSLNFQLGNSNIGKHKWQMYSPRNLMGGGAVLPKAVIPAHYMEYMRFWFTARTNMAWRVGTK</sequence>
<dbReference type="STRING" id="1777143.AWB82_04524"/>
<evidence type="ECO:0000256" key="1">
    <source>
        <dbReference type="SAM" id="Coils"/>
    </source>
</evidence>
<dbReference type="Proteomes" id="UP000054596">
    <property type="component" value="Unassembled WGS sequence"/>
</dbReference>
<feature type="region of interest" description="Disordered" evidence="2">
    <location>
        <begin position="788"/>
        <end position="844"/>
    </location>
</feature>
<dbReference type="InterPro" id="IPR018769">
    <property type="entry name" value="VgrG2_DUF2345"/>
</dbReference>
<feature type="coiled-coil region" evidence="1">
    <location>
        <begin position="568"/>
        <end position="595"/>
    </location>
</feature>
<dbReference type="NCBIfam" id="TIGR01646">
    <property type="entry name" value="vgr_GE"/>
    <property type="match status" value="1"/>
</dbReference>
<feature type="domain" description="DUF2345" evidence="3">
    <location>
        <begin position="588"/>
        <end position="724"/>
    </location>
</feature>